<evidence type="ECO:0000256" key="10">
    <source>
        <dbReference type="RuleBase" id="RU365075"/>
    </source>
</evidence>
<feature type="compositionally biased region" description="Low complexity" evidence="12">
    <location>
        <begin position="12"/>
        <end position="37"/>
    </location>
</feature>
<dbReference type="Pfam" id="PF06419">
    <property type="entry name" value="COG6_N"/>
    <property type="match status" value="1"/>
</dbReference>
<sequence length="764" mass="84937">MSTFSPPLGTTSSPSRSFSLSVPSSSPAPLPSSRNNPISLRIYKAIGTSFDDPSSREALEIASSFYASSSSSSNGNKGKGKADVNGNTDEYEEEDDGLPKRRTLKGQSASMARKWLKKDVEGTLAGGSQKFLEAFGEVDQKLDVLREHMREMQVRCDQVQSELDQANSGTKYLLERADGLRSQRASAQLRATLINLFLSRFTLSESELAALTSRDVTVGNALFSALDHVEAIRKDCQVLLGGEEGKMQAGLDIMAATSDQMESGYKKIHRWCQFEFRQYTRETQLEVSSVMREAIRRLRERPVLLSDALQTLTSTRQASILQAFLDALTRGGPNGLPRPIELHAHDPTRYVGDMLAWVHQATASEHEFLDGLFGVREKRRMVGAEREGATGEEEAMVREALDKDLEGLGRPLKLRIQQTIKSQEGIIMAYKIANLLQFYLVTMRKTIGEDALLCTTLKEIHDQAYIAFFETLDAQGRSLLRFLHPPDATLTPPLALRDAAQILRELLAVYSTSLVDPSERESDSDLAKLLEKAVDPCVEMCERMAEMRKGAGGEWDRDVFMVNCLGYLEHTLEAYDFTSKRLDLLDEKIDRHVESMTFEHHGQLLEQCGLAAVMKTIRTRPADTPLSRLPSTTPKSLTASLQQFSLWLSTIDPSTSPRLSLLTSPRLAEEIHRKALRKIYEAYGEVCDRVLDTSEGYEFGETMLRRGREEVGVALGVGEDWTDSGSDSEGKGEDDQVDVNNHLGLEVNGSEARGVDGHPEQQDK</sequence>
<comment type="similarity">
    <text evidence="2 10">Belongs to the COG6 family.</text>
</comment>
<evidence type="ECO:0000256" key="2">
    <source>
        <dbReference type="ARBA" id="ARBA00011023"/>
    </source>
</evidence>
<evidence type="ECO:0000313" key="16">
    <source>
        <dbReference type="Proteomes" id="UP000322225"/>
    </source>
</evidence>
<evidence type="ECO:0000259" key="14">
    <source>
        <dbReference type="Pfam" id="PF20653"/>
    </source>
</evidence>
<evidence type="ECO:0000256" key="5">
    <source>
        <dbReference type="ARBA" id="ARBA00022927"/>
    </source>
</evidence>
<feature type="region of interest" description="Disordered" evidence="12">
    <location>
        <begin position="1"/>
        <end position="37"/>
    </location>
</feature>
<dbReference type="KEGG" id="ksn:43590336"/>
<dbReference type="GO" id="GO:0017119">
    <property type="term" value="C:Golgi transport complex"/>
    <property type="evidence" value="ECO:0007669"/>
    <property type="project" value="UniProtKB-UniRule"/>
</dbReference>
<reference evidence="15" key="1">
    <citation type="submission" date="2017-08" db="EMBL/GenBank/DDBJ databases">
        <authorList>
            <person name="Cuomo C."/>
            <person name="Billmyre B."/>
            <person name="Heitman J."/>
        </authorList>
    </citation>
    <scope>NUCLEOTIDE SEQUENCE</scope>
    <source>
        <strain evidence="15">CBS 12478</strain>
    </source>
</reference>
<evidence type="ECO:0000256" key="3">
    <source>
        <dbReference type="ARBA" id="ARBA00020973"/>
    </source>
</evidence>
<keyword evidence="11" id="KW-0175">Coiled coil</keyword>
<evidence type="ECO:0000256" key="11">
    <source>
        <dbReference type="SAM" id="Coils"/>
    </source>
</evidence>
<evidence type="ECO:0000256" key="9">
    <source>
        <dbReference type="ARBA" id="ARBA00043873"/>
    </source>
</evidence>
<dbReference type="GO" id="GO:0000139">
    <property type="term" value="C:Golgi membrane"/>
    <property type="evidence" value="ECO:0007669"/>
    <property type="project" value="UniProtKB-SubCell"/>
</dbReference>
<keyword evidence="4 10" id="KW-0813">Transport</keyword>
<feature type="compositionally biased region" description="Polar residues" evidence="12">
    <location>
        <begin position="1"/>
        <end position="11"/>
    </location>
</feature>
<proteinExistence type="inferred from homology"/>
<reference evidence="15" key="2">
    <citation type="submission" date="2024-01" db="EMBL/GenBank/DDBJ databases">
        <title>Comparative genomics of Cryptococcus and Kwoniella reveals pathogenesis evolution and contrasting modes of karyotype evolution via chromosome fusion or intercentromeric recombination.</title>
        <authorList>
            <person name="Coelho M.A."/>
            <person name="David-Palma M."/>
            <person name="Shea T."/>
            <person name="Bowers K."/>
            <person name="McGinley-Smith S."/>
            <person name="Mohammad A.W."/>
            <person name="Gnirke A."/>
            <person name="Yurkov A.M."/>
            <person name="Nowrousian M."/>
            <person name="Sun S."/>
            <person name="Cuomo C.A."/>
            <person name="Heitman J."/>
        </authorList>
    </citation>
    <scope>NUCLEOTIDE SEQUENCE</scope>
    <source>
        <strain evidence="15">CBS 12478</strain>
    </source>
</reference>
<dbReference type="PANTHER" id="PTHR21506:SF0">
    <property type="entry name" value="CONSERVED OLIGOMERIC GOLGI COMPLEX SUBUNIT 6"/>
    <property type="match status" value="1"/>
</dbReference>
<evidence type="ECO:0000256" key="1">
    <source>
        <dbReference type="ARBA" id="ARBA00004395"/>
    </source>
</evidence>
<dbReference type="SMART" id="SM01087">
    <property type="entry name" value="COG6"/>
    <property type="match status" value="1"/>
</dbReference>
<feature type="region of interest" description="Disordered" evidence="12">
    <location>
        <begin position="66"/>
        <end position="106"/>
    </location>
</feature>
<keyword evidence="5 10" id="KW-0653">Protein transport</keyword>
<feature type="coiled-coil region" evidence="11">
    <location>
        <begin position="142"/>
        <end position="169"/>
    </location>
</feature>
<feature type="domain" description="Conserved oligomeric complex COG6 N-terminal" evidence="13">
    <location>
        <begin position="107"/>
        <end position="213"/>
    </location>
</feature>
<feature type="compositionally biased region" description="Low complexity" evidence="12">
    <location>
        <begin position="66"/>
        <end position="76"/>
    </location>
</feature>
<dbReference type="OrthoDB" id="272987at2759"/>
<gene>
    <name evidence="15" type="ORF">CI109_100782</name>
</gene>
<evidence type="ECO:0000256" key="12">
    <source>
        <dbReference type="SAM" id="MobiDB-lite"/>
    </source>
</evidence>
<keyword evidence="6 10" id="KW-0333">Golgi apparatus</keyword>
<dbReference type="GO" id="GO:0006891">
    <property type="term" value="P:intra-Golgi vesicle-mediated transport"/>
    <property type="evidence" value="ECO:0007669"/>
    <property type="project" value="UniProtKB-UniRule"/>
</dbReference>
<evidence type="ECO:0000256" key="6">
    <source>
        <dbReference type="ARBA" id="ARBA00023034"/>
    </source>
</evidence>
<dbReference type="AlphaFoldDB" id="A0A5M6C0B5"/>
<organism evidence="15 16">
    <name type="scientific">Kwoniella shandongensis</name>
    <dbReference type="NCBI Taxonomy" id="1734106"/>
    <lineage>
        <taxon>Eukaryota</taxon>
        <taxon>Fungi</taxon>
        <taxon>Dikarya</taxon>
        <taxon>Basidiomycota</taxon>
        <taxon>Agaricomycotina</taxon>
        <taxon>Tremellomycetes</taxon>
        <taxon>Tremellales</taxon>
        <taxon>Cryptococcaceae</taxon>
        <taxon>Kwoniella</taxon>
    </lineage>
</organism>
<dbReference type="Proteomes" id="UP000322225">
    <property type="component" value="Chromosome 2"/>
</dbReference>
<evidence type="ECO:0000256" key="8">
    <source>
        <dbReference type="ARBA" id="ARBA00031348"/>
    </source>
</evidence>
<comment type="subcellular location">
    <subcellularLocation>
        <location evidence="1 10">Golgi apparatus membrane</location>
        <topology evidence="1 10">Peripheral membrane protein</topology>
    </subcellularLocation>
</comment>
<dbReference type="Pfam" id="PF20653">
    <property type="entry name" value="COG6_C"/>
    <property type="match status" value="1"/>
</dbReference>
<evidence type="ECO:0000256" key="4">
    <source>
        <dbReference type="ARBA" id="ARBA00022448"/>
    </source>
</evidence>
<keyword evidence="7 10" id="KW-0472">Membrane</keyword>
<evidence type="ECO:0000313" key="15">
    <source>
        <dbReference type="EMBL" id="WWD16356.1"/>
    </source>
</evidence>
<keyword evidence="16" id="KW-1185">Reference proteome</keyword>
<comment type="subunit">
    <text evidence="10">Component of the conserved oligomeric Golgi complex.</text>
</comment>
<dbReference type="RefSeq" id="XP_031859577.1">
    <property type="nucleotide sequence ID" value="XM_032006183.1"/>
</dbReference>
<name>A0A5M6C0B5_9TREE</name>
<feature type="domain" description="Conserved Oligomeric Golgi complex subunit 6 C-terminal" evidence="14">
    <location>
        <begin position="248"/>
        <end position="715"/>
    </location>
</feature>
<dbReference type="GeneID" id="43590336"/>
<feature type="compositionally biased region" description="Basic and acidic residues" evidence="12">
    <location>
        <begin position="753"/>
        <end position="764"/>
    </location>
</feature>
<comment type="function">
    <text evidence="10">Acts as component of the peripheral membrane COG complex that is involved in intra-Golgi protein trafficking. COG is located at the cis-Golgi, and regulates tethering of retrograde intra-Golgi vesicles and possibly a number of other membrane trafficking events.</text>
</comment>
<dbReference type="InterPro" id="IPR048368">
    <property type="entry name" value="COG6_N"/>
</dbReference>
<dbReference type="InterPro" id="IPR010490">
    <property type="entry name" value="COG6"/>
</dbReference>
<evidence type="ECO:0000259" key="13">
    <source>
        <dbReference type="Pfam" id="PF06419"/>
    </source>
</evidence>
<dbReference type="GO" id="GO:0015031">
    <property type="term" value="P:protein transport"/>
    <property type="evidence" value="ECO:0007669"/>
    <property type="project" value="UniProtKB-KW"/>
</dbReference>
<accession>A0A5M6C0B5</accession>
<protein>
    <recommendedName>
        <fullName evidence="3 10">Conserved oligomeric Golgi complex subunit 6</fullName>
        <shortName evidence="10">COG complex subunit 6</shortName>
    </recommendedName>
    <alternativeName>
        <fullName evidence="8 10">Component of oligomeric Golgi complex 6</fullName>
    </alternativeName>
</protein>
<feature type="region of interest" description="Disordered" evidence="12">
    <location>
        <begin position="718"/>
        <end position="764"/>
    </location>
</feature>
<evidence type="ECO:0000256" key="7">
    <source>
        <dbReference type="ARBA" id="ARBA00023136"/>
    </source>
</evidence>
<dbReference type="EMBL" id="CP144052">
    <property type="protein sequence ID" value="WWD16356.1"/>
    <property type="molecule type" value="Genomic_DNA"/>
</dbReference>
<dbReference type="InterPro" id="IPR048369">
    <property type="entry name" value="COG6_C"/>
</dbReference>
<dbReference type="PANTHER" id="PTHR21506">
    <property type="entry name" value="COMPONENT OF OLIGOMERIC GOLGI COMPLEX 6"/>
    <property type="match status" value="1"/>
</dbReference>
<comment type="function">
    <text evidence="9">Acts as a component of the peripheral membrane COG complex that is involved in intra-Golgi protein trafficking. COG is located at the cis-Golgi, and regulates tethering of retrograde intra-Golgi vesicles and possibly a number of other membrane trafficking events.</text>
</comment>